<gene>
    <name evidence="3" type="ORF">DFP95_12918</name>
</gene>
<evidence type="ECO:0000313" key="3">
    <source>
        <dbReference type="EMBL" id="RED52886.1"/>
    </source>
</evidence>
<dbReference type="PANTHER" id="PTHR22916:SF3">
    <property type="entry name" value="UDP-GLCNAC:BETAGAL BETA-1,3-N-ACETYLGLUCOSAMINYLTRANSFERASE-LIKE PROTEIN 1"/>
    <property type="match status" value="1"/>
</dbReference>
<keyword evidence="4" id="KW-1185">Reference proteome</keyword>
<dbReference type="PANTHER" id="PTHR22916">
    <property type="entry name" value="GLYCOSYLTRANSFERASE"/>
    <property type="match status" value="1"/>
</dbReference>
<dbReference type="Pfam" id="PF00535">
    <property type="entry name" value="Glycos_transf_2"/>
    <property type="match status" value="1"/>
</dbReference>
<comment type="similarity">
    <text evidence="1">Belongs to the glycosyltransferase 2 family.</text>
</comment>
<reference evidence="3 4" key="1">
    <citation type="submission" date="2018-07" db="EMBL/GenBank/DDBJ databases">
        <title>Genomic Encyclopedia of Type Strains, Phase III (KMG-III): the genomes of soil and plant-associated and newly described type strains.</title>
        <authorList>
            <person name="Whitman W."/>
        </authorList>
    </citation>
    <scope>NUCLEOTIDE SEQUENCE [LARGE SCALE GENOMIC DNA]</scope>
    <source>
        <strain evidence="3 4">CECT 8236</strain>
    </source>
</reference>
<comment type="caution">
    <text evidence="3">The sequence shown here is derived from an EMBL/GenBank/DDBJ whole genome shotgun (WGS) entry which is preliminary data.</text>
</comment>
<proteinExistence type="inferred from homology"/>
<dbReference type="EMBL" id="QRDY01000029">
    <property type="protein sequence ID" value="RED52886.1"/>
    <property type="molecule type" value="Genomic_DNA"/>
</dbReference>
<evidence type="ECO:0000313" key="4">
    <source>
        <dbReference type="Proteomes" id="UP000256869"/>
    </source>
</evidence>
<dbReference type="Gene3D" id="3.90.550.10">
    <property type="entry name" value="Spore Coat Polysaccharide Biosynthesis Protein SpsA, Chain A"/>
    <property type="match status" value="1"/>
</dbReference>
<dbReference type="AlphaFoldDB" id="A0A3D9HVF8"/>
<dbReference type="RefSeq" id="WP_115995595.1">
    <property type="nucleotide sequence ID" value="NZ_QRDY01000029.1"/>
</dbReference>
<dbReference type="InterPro" id="IPR029044">
    <property type="entry name" value="Nucleotide-diphossugar_trans"/>
</dbReference>
<sequence length="241" mass="27718">MANNDLFPLVSVIIPFYNCPYIDQAVASVLNQTYPNIEILVVDDGSTIHQNKLDPFRSRIHYFGKANGGTGSALNYGLRAAGGKYFAWLSSDDLMYPHKIARQVDFMEKHQALISCTDFHLINNFNQITMRALAVKFPSLRKLIEALLTFCPINGSTVMMHRSIPGRIGFFNESLACTQDYEYWLRVHLTRIDFYFINEVLTLYRWHEGMGSVQKKAIVDHEFNIVRDRYAPQMRALLNLL</sequence>
<evidence type="ECO:0000256" key="1">
    <source>
        <dbReference type="ARBA" id="ARBA00006739"/>
    </source>
</evidence>
<dbReference type="Proteomes" id="UP000256869">
    <property type="component" value="Unassembled WGS sequence"/>
</dbReference>
<dbReference type="GO" id="GO:0016758">
    <property type="term" value="F:hexosyltransferase activity"/>
    <property type="evidence" value="ECO:0007669"/>
    <property type="project" value="UniProtKB-ARBA"/>
</dbReference>
<keyword evidence="3" id="KW-0808">Transferase</keyword>
<dbReference type="SUPFAM" id="SSF53448">
    <property type="entry name" value="Nucleotide-diphospho-sugar transferases"/>
    <property type="match status" value="1"/>
</dbReference>
<organism evidence="3 4">
    <name type="scientific">Cohnella lupini</name>
    <dbReference type="NCBI Taxonomy" id="1294267"/>
    <lineage>
        <taxon>Bacteria</taxon>
        <taxon>Bacillati</taxon>
        <taxon>Bacillota</taxon>
        <taxon>Bacilli</taxon>
        <taxon>Bacillales</taxon>
        <taxon>Paenibacillaceae</taxon>
        <taxon>Cohnella</taxon>
    </lineage>
</organism>
<name>A0A3D9HVF8_9BACL</name>
<protein>
    <submittedName>
        <fullName evidence="3">Glycosyl transferase family 2</fullName>
    </submittedName>
</protein>
<dbReference type="InterPro" id="IPR001173">
    <property type="entry name" value="Glyco_trans_2-like"/>
</dbReference>
<feature type="domain" description="Glycosyltransferase 2-like" evidence="2">
    <location>
        <begin position="11"/>
        <end position="150"/>
    </location>
</feature>
<evidence type="ECO:0000259" key="2">
    <source>
        <dbReference type="Pfam" id="PF00535"/>
    </source>
</evidence>
<accession>A0A3D9HVF8</accession>
<dbReference type="OrthoDB" id="9785185at2"/>